<feature type="compositionally biased region" description="Low complexity" evidence="1">
    <location>
        <begin position="74"/>
        <end position="89"/>
    </location>
</feature>
<sequence length="213" mass="24378">MESYATRNHVIDYVENYGPPATLDRHEVRTRSSFLESVKAATGAATRKRRRRVAISDDDGRSASSLSVPAYPVTLRSPSPSARTTRSLPVTPSPPDIKTIEEVRWCVVVGLGAVLLWAHHERGDAHAERERERQQERLERIRRQKKMMAEDRTMQALKLLEKALEMDRMLTADKERQGKLLQDKLQEMKKKRSGSSAQMAQQDQPVIEDLEKY</sequence>
<evidence type="ECO:0000313" key="2">
    <source>
        <dbReference type="EMBL" id="PVD23183.1"/>
    </source>
</evidence>
<feature type="region of interest" description="Disordered" evidence="1">
    <location>
        <begin position="47"/>
        <end position="94"/>
    </location>
</feature>
<protein>
    <submittedName>
        <fullName evidence="2">Uncharacterized protein</fullName>
    </submittedName>
</protein>
<reference evidence="2 3" key="1">
    <citation type="submission" date="2018-04" db="EMBL/GenBank/DDBJ databases">
        <title>The genome of golden apple snail Pomacea canaliculata provides insight into stress tolerance and invasive adaptation.</title>
        <authorList>
            <person name="Liu C."/>
            <person name="Liu B."/>
            <person name="Ren Y."/>
            <person name="Zhang Y."/>
            <person name="Wang H."/>
            <person name="Li S."/>
            <person name="Jiang F."/>
            <person name="Yin L."/>
            <person name="Zhang G."/>
            <person name="Qian W."/>
            <person name="Fan W."/>
        </authorList>
    </citation>
    <scope>NUCLEOTIDE SEQUENCE [LARGE SCALE GENOMIC DNA]</scope>
    <source>
        <strain evidence="2">SZHN2017</strain>
        <tissue evidence="2">Muscle</tissue>
    </source>
</reference>
<name>A0A2T7NPV7_POMCA</name>
<accession>A0A2T7NPV7</accession>
<dbReference type="AlphaFoldDB" id="A0A2T7NPV7"/>
<organism evidence="2 3">
    <name type="scientific">Pomacea canaliculata</name>
    <name type="common">Golden apple snail</name>
    <dbReference type="NCBI Taxonomy" id="400727"/>
    <lineage>
        <taxon>Eukaryota</taxon>
        <taxon>Metazoa</taxon>
        <taxon>Spiralia</taxon>
        <taxon>Lophotrochozoa</taxon>
        <taxon>Mollusca</taxon>
        <taxon>Gastropoda</taxon>
        <taxon>Caenogastropoda</taxon>
        <taxon>Architaenioglossa</taxon>
        <taxon>Ampullarioidea</taxon>
        <taxon>Ampullariidae</taxon>
        <taxon>Pomacea</taxon>
    </lineage>
</organism>
<feature type="compositionally biased region" description="Polar residues" evidence="1">
    <location>
        <begin position="194"/>
        <end position="204"/>
    </location>
</feature>
<proteinExistence type="predicted"/>
<feature type="region of interest" description="Disordered" evidence="1">
    <location>
        <begin position="185"/>
        <end position="213"/>
    </location>
</feature>
<dbReference type="EMBL" id="PZQS01000010">
    <property type="protein sequence ID" value="PVD23183.1"/>
    <property type="molecule type" value="Genomic_DNA"/>
</dbReference>
<comment type="caution">
    <text evidence="2">The sequence shown here is derived from an EMBL/GenBank/DDBJ whole genome shotgun (WGS) entry which is preliminary data.</text>
</comment>
<evidence type="ECO:0000256" key="1">
    <source>
        <dbReference type="SAM" id="MobiDB-lite"/>
    </source>
</evidence>
<evidence type="ECO:0000313" key="3">
    <source>
        <dbReference type="Proteomes" id="UP000245119"/>
    </source>
</evidence>
<dbReference type="Proteomes" id="UP000245119">
    <property type="component" value="Linkage Group LG10"/>
</dbReference>
<keyword evidence="3" id="KW-1185">Reference proteome</keyword>
<gene>
    <name evidence="2" type="ORF">C0Q70_16446</name>
</gene>